<comment type="caution">
    <text evidence="7">The sequence shown here is derived from an EMBL/GenBank/DDBJ whole genome shotgun (WGS) entry which is preliminary data.</text>
</comment>
<dbReference type="PROSITE" id="PS00758">
    <property type="entry name" value="ARGE_DAPE_CPG2_1"/>
    <property type="match status" value="1"/>
</dbReference>
<dbReference type="Pfam" id="PF07687">
    <property type="entry name" value="M20_dimer"/>
    <property type="match status" value="1"/>
</dbReference>
<dbReference type="GO" id="GO:0016787">
    <property type="term" value="F:hydrolase activity"/>
    <property type="evidence" value="ECO:0007669"/>
    <property type="project" value="UniProtKB-KW"/>
</dbReference>
<evidence type="ECO:0000256" key="4">
    <source>
        <dbReference type="ARBA" id="ARBA00022801"/>
    </source>
</evidence>
<dbReference type="EMBL" id="JAAMOX010000001">
    <property type="protein sequence ID" value="NIH52233.1"/>
    <property type="molecule type" value="Genomic_DNA"/>
</dbReference>
<keyword evidence="3" id="KW-0479">Metal-binding</keyword>
<dbReference type="GO" id="GO:0046872">
    <property type="term" value="F:metal ion binding"/>
    <property type="evidence" value="ECO:0007669"/>
    <property type="project" value="UniProtKB-KW"/>
</dbReference>
<dbReference type="InterPro" id="IPR001261">
    <property type="entry name" value="ArgE/DapE_CS"/>
</dbReference>
<evidence type="ECO:0000256" key="1">
    <source>
        <dbReference type="ARBA" id="ARBA00001947"/>
    </source>
</evidence>
<evidence type="ECO:0000256" key="2">
    <source>
        <dbReference type="ARBA" id="ARBA00006247"/>
    </source>
</evidence>
<keyword evidence="5" id="KW-0862">Zinc</keyword>
<gene>
    <name evidence="7" type="ORF">FHX76_000101</name>
</gene>
<dbReference type="PIRSF" id="PIRSF036696">
    <property type="entry name" value="ACY-1"/>
    <property type="match status" value="1"/>
</dbReference>
<organism evidence="7 8">
    <name type="scientific">Lysinibacter cavernae</name>
    <dbReference type="NCBI Taxonomy" id="1640652"/>
    <lineage>
        <taxon>Bacteria</taxon>
        <taxon>Bacillati</taxon>
        <taxon>Actinomycetota</taxon>
        <taxon>Actinomycetes</taxon>
        <taxon>Micrococcales</taxon>
        <taxon>Microbacteriaceae</taxon>
        <taxon>Lysinibacter</taxon>
    </lineage>
</organism>
<accession>A0A7X5QYD8</accession>
<keyword evidence="4" id="KW-0378">Hydrolase</keyword>
<dbReference type="SUPFAM" id="SSF53187">
    <property type="entry name" value="Zn-dependent exopeptidases"/>
    <property type="match status" value="1"/>
</dbReference>
<dbReference type="NCBIfam" id="NF005913">
    <property type="entry name" value="PRK07906.1"/>
    <property type="match status" value="1"/>
</dbReference>
<dbReference type="Pfam" id="PF01546">
    <property type="entry name" value="Peptidase_M20"/>
    <property type="match status" value="1"/>
</dbReference>
<dbReference type="SUPFAM" id="SSF55031">
    <property type="entry name" value="Bacterial exopeptidase dimerisation domain"/>
    <property type="match status" value="1"/>
</dbReference>
<dbReference type="RefSeq" id="WP_167146484.1">
    <property type="nucleotide sequence ID" value="NZ_JAAMOX010000001.1"/>
</dbReference>
<evidence type="ECO:0000256" key="3">
    <source>
        <dbReference type="ARBA" id="ARBA00022723"/>
    </source>
</evidence>
<comment type="similarity">
    <text evidence="2">Belongs to the peptidase M20A family.</text>
</comment>
<evidence type="ECO:0000313" key="7">
    <source>
        <dbReference type="EMBL" id="NIH52233.1"/>
    </source>
</evidence>
<dbReference type="AlphaFoldDB" id="A0A7X5QYD8"/>
<dbReference type="InterPro" id="IPR050072">
    <property type="entry name" value="Peptidase_M20A"/>
</dbReference>
<dbReference type="InterPro" id="IPR002933">
    <property type="entry name" value="Peptidase_M20"/>
</dbReference>
<dbReference type="Gene3D" id="3.30.70.360">
    <property type="match status" value="1"/>
</dbReference>
<dbReference type="Gene3D" id="1.10.150.900">
    <property type="match status" value="1"/>
</dbReference>
<sequence length="439" mass="46877">MWSIPAASALCAQLIRFDTSNFGEGKSAGERDIAEYIFSLLAEAGYEPHLLGPTEERASVVVRVEGEHPELPGILVHAHTDVVPADAAEWTRDPFDGRVEDGYVYGRGAADMKDMVAMTLKTLLEWASEGVRPQRDVVVVFVADEEDKGEYGALWLVAEHPELFRGVECAIGESGGNATPLPAADGSTVTLYPIATGERGTLHMRLRAEGVPGHGSRPQPDSAITRLLGACYRINSFTWPIQLTETVRDYISVGSTALGHEPDLETEDGIMAAIEVLGEAGDVARATIRCSATTTVLRAGYKTNVIPGSAEADVDVRCLPGTEQFVLDTIDELLGENVTREFLSHQSPVSSSPHSPWFLAMRDAVLRSNPDGVVVPVCMGGGTDAKAFAALGIETFGFTPLTADPDGRTSAGVHGIDERVPASSIDGGQLVLKDFLQHV</sequence>
<name>A0A7X5QYD8_9MICO</name>
<evidence type="ECO:0000313" key="8">
    <source>
        <dbReference type="Proteomes" id="UP000541033"/>
    </source>
</evidence>
<protein>
    <submittedName>
        <fullName evidence="7">Acetylornithine deacetylase/succinyl-diaminopimelate desuccinylase-like protein</fullName>
    </submittedName>
</protein>
<dbReference type="InterPro" id="IPR036264">
    <property type="entry name" value="Bact_exopeptidase_dim_dom"/>
</dbReference>
<dbReference type="PANTHER" id="PTHR43808">
    <property type="entry name" value="ACETYLORNITHINE DEACETYLASE"/>
    <property type="match status" value="1"/>
</dbReference>
<evidence type="ECO:0000259" key="6">
    <source>
        <dbReference type="Pfam" id="PF07687"/>
    </source>
</evidence>
<dbReference type="InterPro" id="IPR011650">
    <property type="entry name" value="Peptidase_M20_dimer"/>
</dbReference>
<comment type="cofactor">
    <cofactor evidence="1">
        <name>Zn(2+)</name>
        <dbReference type="ChEBI" id="CHEBI:29105"/>
    </cofactor>
</comment>
<dbReference type="PANTHER" id="PTHR43808:SF8">
    <property type="entry name" value="PEPTIDASE M20 DIMERISATION DOMAIN-CONTAINING PROTEIN"/>
    <property type="match status" value="1"/>
</dbReference>
<feature type="domain" description="Peptidase M20 dimerisation" evidence="6">
    <location>
        <begin position="196"/>
        <end position="333"/>
    </location>
</feature>
<keyword evidence="8" id="KW-1185">Reference proteome</keyword>
<dbReference type="Proteomes" id="UP000541033">
    <property type="component" value="Unassembled WGS sequence"/>
</dbReference>
<reference evidence="7 8" key="1">
    <citation type="submission" date="2020-02" db="EMBL/GenBank/DDBJ databases">
        <title>Sequencing the genomes of 1000 actinobacteria strains.</title>
        <authorList>
            <person name="Klenk H.-P."/>
        </authorList>
    </citation>
    <scope>NUCLEOTIDE SEQUENCE [LARGE SCALE GENOMIC DNA]</scope>
    <source>
        <strain evidence="7 8">DSM 27960</strain>
    </source>
</reference>
<proteinExistence type="inferred from homology"/>
<evidence type="ECO:0000256" key="5">
    <source>
        <dbReference type="ARBA" id="ARBA00022833"/>
    </source>
</evidence>
<dbReference type="Gene3D" id="3.40.630.10">
    <property type="entry name" value="Zn peptidases"/>
    <property type="match status" value="1"/>
</dbReference>